<dbReference type="RefSeq" id="XP_012209977.1">
    <property type="nucleotide sequence ID" value="XM_012354587.1"/>
</dbReference>
<dbReference type="GO" id="GO:0005789">
    <property type="term" value="C:endoplasmic reticulum membrane"/>
    <property type="evidence" value="ECO:0007669"/>
    <property type="project" value="UniProtKB-SubCell"/>
</dbReference>
<keyword evidence="8" id="KW-1185">Reference proteome</keyword>
<evidence type="ECO:0000256" key="1">
    <source>
        <dbReference type="ARBA" id="ARBA00004477"/>
    </source>
</evidence>
<evidence type="ECO:0000256" key="6">
    <source>
        <dbReference type="SAM" id="Phobius"/>
    </source>
</evidence>
<dbReference type="GO" id="GO:0070072">
    <property type="term" value="P:vacuolar proton-transporting V-type ATPase complex assembly"/>
    <property type="evidence" value="ECO:0007669"/>
    <property type="project" value="InterPro"/>
</dbReference>
<keyword evidence="3" id="KW-0256">Endoplasmic reticulum</keyword>
<evidence type="ECO:0000256" key="5">
    <source>
        <dbReference type="ARBA" id="ARBA00023136"/>
    </source>
</evidence>
<dbReference type="PANTHER" id="PTHR31394">
    <property type="entry name" value="TRANSMEMBRANE PROTEIN 199"/>
    <property type="match status" value="1"/>
</dbReference>
<keyword evidence="2 6" id="KW-0812">Transmembrane</keyword>
<proteinExistence type="predicted"/>
<evidence type="ECO:0000256" key="3">
    <source>
        <dbReference type="ARBA" id="ARBA00022824"/>
    </source>
</evidence>
<dbReference type="InterPro" id="IPR021013">
    <property type="entry name" value="ATPase_Vma12"/>
</dbReference>
<dbReference type="Pfam" id="PF11712">
    <property type="entry name" value="Vma12"/>
    <property type="match status" value="1"/>
</dbReference>
<protein>
    <submittedName>
        <fullName evidence="7">Uncharacterized protein</fullName>
    </submittedName>
</protein>
<gene>
    <name evidence="7" type="ORF">SPRG_14695</name>
</gene>
<comment type="subcellular location">
    <subcellularLocation>
        <location evidence="1">Endoplasmic reticulum membrane</location>
        <topology evidence="1">Multi-pass membrane protein</topology>
    </subcellularLocation>
</comment>
<reference evidence="7 8" key="1">
    <citation type="journal article" date="2013" name="PLoS Genet.">
        <title>Distinctive expansion of potential virulence genes in the genome of the oomycete fish pathogen Saprolegnia parasitica.</title>
        <authorList>
            <person name="Jiang R.H."/>
            <person name="de Bruijn I."/>
            <person name="Haas B.J."/>
            <person name="Belmonte R."/>
            <person name="Lobach L."/>
            <person name="Christie J."/>
            <person name="van den Ackerveken G."/>
            <person name="Bottin A."/>
            <person name="Bulone V."/>
            <person name="Diaz-Moreno S.M."/>
            <person name="Dumas B."/>
            <person name="Fan L."/>
            <person name="Gaulin E."/>
            <person name="Govers F."/>
            <person name="Grenville-Briggs L.J."/>
            <person name="Horner N.R."/>
            <person name="Levin J.Z."/>
            <person name="Mammella M."/>
            <person name="Meijer H.J."/>
            <person name="Morris P."/>
            <person name="Nusbaum C."/>
            <person name="Oome S."/>
            <person name="Phillips A.J."/>
            <person name="van Rooyen D."/>
            <person name="Rzeszutek E."/>
            <person name="Saraiva M."/>
            <person name="Secombes C.J."/>
            <person name="Seidl M.F."/>
            <person name="Snel B."/>
            <person name="Stassen J.H."/>
            <person name="Sykes S."/>
            <person name="Tripathy S."/>
            <person name="van den Berg H."/>
            <person name="Vega-Arreguin J.C."/>
            <person name="Wawra S."/>
            <person name="Young S.K."/>
            <person name="Zeng Q."/>
            <person name="Dieguez-Uribeondo J."/>
            <person name="Russ C."/>
            <person name="Tyler B.M."/>
            <person name="van West P."/>
        </authorList>
    </citation>
    <scope>NUCLEOTIDE SEQUENCE [LARGE SCALE GENOMIC DNA]</scope>
    <source>
        <strain evidence="7 8">CBS 223.65</strain>
    </source>
</reference>
<dbReference type="OrthoDB" id="158286at2759"/>
<dbReference type="GeneID" id="24136486"/>
<dbReference type="VEuPathDB" id="FungiDB:SPRG_14695"/>
<dbReference type="EMBL" id="KK583358">
    <property type="protein sequence ID" value="KDO19303.1"/>
    <property type="molecule type" value="Genomic_DNA"/>
</dbReference>
<dbReference type="OMA" id="GANMVMA"/>
<dbReference type="AlphaFoldDB" id="A0A067BM81"/>
<organism evidence="7 8">
    <name type="scientific">Saprolegnia parasitica (strain CBS 223.65)</name>
    <dbReference type="NCBI Taxonomy" id="695850"/>
    <lineage>
        <taxon>Eukaryota</taxon>
        <taxon>Sar</taxon>
        <taxon>Stramenopiles</taxon>
        <taxon>Oomycota</taxon>
        <taxon>Saprolegniomycetes</taxon>
        <taxon>Saprolegniales</taxon>
        <taxon>Saprolegniaceae</taxon>
        <taxon>Saprolegnia</taxon>
    </lineage>
</organism>
<evidence type="ECO:0000256" key="4">
    <source>
        <dbReference type="ARBA" id="ARBA00022989"/>
    </source>
</evidence>
<evidence type="ECO:0000256" key="2">
    <source>
        <dbReference type="ARBA" id="ARBA00022692"/>
    </source>
</evidence>
<name>A0A067BM81_SAPPC</name>
<dbReference type="PANTHER" id="PTHR31394:SF1">
    <property type="entry name" value="TRANSMEMBRANE PROTEIN 199"/>
    <property type="match status" value="1"/>
</dbReference>
<keyword evidence="5 6" id="KW-0472">Membrane</keyword>
<evidence type="ECO:0000313" key="7">
    <source>
        <dbReference type="EMBL" id="KDO19303.1"/>
    </source>
</evidence>
<evidence type="ECO:0000313" key="8">
    <source>
        <dbReference type="Proteomes" id="UP000030745"/>
    </source>
</evidence>
<feature type="transmembrane region" description="Helical" evidence="6">
    <location>
        <begin position="133"/>
        <end position="153"/>
    </location>
</feature>
<accession>A0A067BM81</accession>
<feature type="transmembrane region" description="Helical" evidence="6">
    <location>
        <begin position="101"/>
        <end position="121"/>
    </location>
</feature>
<dbReference type="KEGG" id="spar:SPRG_14695"/>
<sequence length="172" mass="19218">MDLVCGSGDRVPLREAAAYLRFQRASSGSSVKELLHGASLSATPVASAVASKEKQTYLAKRRQYLQRRQEEKSYNQMLGKLERPKADSDMQREMKSVSQHLSIGANMIAGMATAFFVAYYIARSVTDNETSRLLMGLAATIAMMVVEMVLYITRSTKQEELARRQRKSEGRT</sequence>
<keyword evidence="4 6" id="KW-1133">Transmembrane helix</keyword>
<dbReference type="Proteomes" id="UP000030745">
    <property type="component" value="Unassembled WGS sequence"/>
</dbReference>